<dbReference type="Proteomes" id="UP000253934">
    <property type="component" value="Unassembled WGS sequence"/>
</dbReference>
<evidence type="ECO:0000313" key="12">
    <source>
        <dbReference type="EMBL" id="RDB37169.1"/>
    </source>
</evidence>
<dbReference type="EMBL" id="QOVW01000006">
    <property type="protein sequence ID" value="RDB37169.1"/>
    <property type="molecule type" value="Genomic_DNA"/>
</dbReference>
<evidence type="ECO:0000313" key="13">
    <source>
        <dbReference type="Proteomes" id="UP000253934"/>
    </source>
</evidence>
<dbReference type="InterPro" id="IPR050790">
    <property type="entry name" value="ExbB/TolQ_transport"/>
</dbReference>
<name>A0A369KR65_9BACT</name>
<feature type="transmembrane region" description="Helical" evidence="10">
    <location>
        <begin position="14"/>
        <end position="41"/>
    </location>
</feature>
<keyword evidence="13" id="KW-1185">Reference proteome</keyword>
<comment type="subcellular location">
    <subcellularLocation>
        <location evidence="1">Cell membrane</location>
        <topology evidence="1">Multi-pass membrane protein</topology>
    </subcellularLocation>
    <subcellularLocation>
        <location evidence="8">Membrane</location>
        <topology evidence="8">Multi-pass membrane protein</topology>
    </subcellularLocation>
</comment>
<keyword evidence="4 10" id="KW-0812">Transmembrane</keyword>
<evidence type="ECO:0000256" key="10">
    <source>
        <dbReference type="SAM" id="Phobius"/>
    </source>
</evidence>
<sequence>MLNDIFLMYRNGEIIPFIILAFVAVGYIIIFEKFIVLQFVYRINFEKFNSSMKRMLAANDMERARSFTKATSRTSVPMLTLKAIEAYENDPMRVRSIVSEESLRFFPRIRRRINQLPNLAAACVLLGAIATVQGIWTSFRMVEGLELGIKSFAFSAGLSHALLPLAISLVSAVLLMLPFGILDAIAWRLEAEMEHSLCVVLNILAPEMQPMFTGGVLAQENQGSASDNFDNDSSNFSESKRESKGRRDDSSEAGLQEIPDEEEII</sequence>
<dbReference type="AlphaFoldDB" id="A0A369KR65"/>
<keyword evidence="5 8" id="KW-0653">Protein transport</keyword>
<feature type="compositionally biased region" description="Basic and acidic residues" evidence="9">
    <location>
        <begin position="238"/>
        <end position="250"/>
    </location>
</feature>
<feature type="region of interest" description="Disordered" evidence="9">
    <location>
        <begin position="222"/>
        <end position="265"/>
    </location>
</feature>
<keyword evidence="2 8" id="KW-0813">Transport</keyword>
<dbReference type="Pfam" id="PF01618">
    <property type="entry name" value="MotA_ExbB"/>
    <property type="match status" value="1"/>
</dbReference>
<evidence type="ECO:0000256" key="8">
    <source>
        <dbReference type="RuleBase" id="RU004057"/>
    </source>
</evidence>
<organism evidence="12 13">
    <name type="scientific">Spirobacillus cienkowskii</name>
    <dbReference type="NCBI Taxonomy" id="495820"/>
    <lineage>
        <taxon>Bacteria</taxon>
        <taxon>Pseudomonadati</taxon>
        <taxon>Bdellovibrionota</taxon>
        <taxon>Oligoflexia</taxon>
        <taxon>Silvanigrellales</taxon>
        <taxon>Spirobacillus</taxon>
    </lineage>
</organism>
<evidence type="ECO:0000256" key="4">
    <source>
        <dbReference type="ARBA" id="ARBA00022692"/>
    </source>
</evidence>
<feature type="transmembrane region" description="Helical" evidence="10">
    <location>
        <begin position="116"/>
        <end position="136"/>
    </location>
</feature>
<evidence type="ECO:0000256" key="5">
    <source>
        <dbReference type="ARBA" id="ARBA00022927"/>
    </source>
</evidence>
<keyword evidence="3" id="KW-1003">Cell membrane</keyword>
<feature type="compositionally biased region" description="Low complexity" evidence="9">
    <location>
        <begin position="226"/>
        <end position="237"/>
    </location>
</feature>
<feature type="domain" description="MotA/TolQ/ExbB proton channel" evidence="11">
    <location>
        <begin position="86"/>
        <end position="194"/>
    </location>
</feature>
<dbReference type="GO" id="GO:0005886">
    <property type="term" value="C:plasma membrane"/>
    <property type="evidence" value="ECO:0007669"/>
    <property type="project" value="UniProtKB-SubCell"/>
</dbReference>
<dbReference type="GO" id="GO:0017038">
    <property type="term" value="P:protein import"/>
    <property type="evidence" value="ECO:0007669"/>
    <property type="project" value="TreeGrafter"/>
</dbReference>
<protein>
    <recommendedName>
        <fullName evidence="11">MotA/TolQ/ExbB proton channel domain-containing protein</fullName>
    </recommendedName>
</protein>
<dbReference type="PANTHER" id="PTHR30625">
    <property type="entry name" value="PROTEIN TOLQ"/>
    <property type="match status" value="1"/>
</dbReference>
<reference evidence="12" key="1">
    <citation type="submission" date="2018-04" db="EMBL/GenBank/DDBJ databases">
        <title>Draft genome sequence of the Candidatus Spirobacillus cienkowskii, a pathogen of freshwater Daphnia species, reconstructed from hemolymph metagenomic reads.</title>
        <authorList>
            <person name="Bresciani L."/>
            <person name="Lemos L.N."/>
            <person name="Wale N."/>
            <person name="Lin J.Y."/>
            <person name="Fernandes G.R."/>
            <person name="Duffy M.A."/>
            <person name="Rodrigues J.M."/>
        </authorList>
    </citation>
    <scope>NUCLEOTIDE SEQUENCE [LARGE SCALE GENOMIC DNA]</scope>
    <source>
        <strain evidence="12">Binning01</strain>
    </source>
</reference>
<comment type="similarity">
    <text evidence="8">Belongs to the exbB/tolQ family.</text>
</comment>
<dbReference type="PANTHER" id="PTHR30625:SF15">
    <property type="entry name" value="BIOPOLYMER TRANSPORT PROTEIN EXBB"/>
    <property type="match status" value="1"/>
</dbReference>
<dbReference type="InterPro" id="IPR002898">
    <property type="entry name" value="MotA_ExbB_proton_chnl"/>
</dbReference>
<evidence type="ECO:0000256" key="1">
    <source>
        <dbReference type="ARBA" id="ARBA00004651"/>
    </source>
</evidence>
<comment type="caution">
    <text evidence="12">The sequence shown here is derived from an EMBL/GenBank/DDBJ whole genome shotgun (WGS) entry which is preliminary data.</text>
</comment>
<evidence type="ECO:0000256" key="2">
    <source>
        <dbReference type="ARBA" id="ARBA00022448"/>
    </source>
</evidence>
<gene>
    <name evidence="12" type="ORF">DCC88_01385</name>
</gene>
<accession>A0A369KR65</accession>
<evidence type="ECO:0000256" key="7">
    <source>
        <dbReference type="ARBA" id="ARBA00023136"/>
    </source>
</evidence>
<evidence type="ECO:0000256" key="9">
    <source>
        <dbReference type="SAM" id="MobiDB-lite"/>
    </source>
</evidence>
<keyword evidence="6 10" id="KW-1133">Transmembrane helix</keyword>
<feature type="transmembrane region" description="Helical" evidence="10">
    <location>
        <begin position="161"/>
        <end position="187"/>
    </location>
</feature>
<evidence type="ECO:0000259" key="11">
    <source>
        <dbReference type="Pfam" id="PF01618"/>
    </source>
</evidence>
<evidence type="ECO:0000256" key="3">
    <source>
        <dbReference type="ARBA" id="ARBA00022475"/>
    </source>
</evidence>
<proteinExistence type="inferred from homology"/>
<evidence type="ECO:0000256" key="6">
    <source>
        <dbReference type="ARBA" id="ARBA00022989"/>
    </source>
</evidence>
<keyword evidence="7 10" id="KW-0472">Membrane</keyword>